<dbReference type="RefSeq" id="WP_109566588.1">
    <property type="nucleotide sequence ID" value="NZ_QGDJ01000027.1"/>
</dbReference>
<dbReference type="InterPro" id="IPR019734">
    <property type="entry name" value="TPR_rpt"/>
</dbReference>
<dbReference type="EMBL" id="QGDJ01000027">
    <property type="protein sequence ID" value="PWJ09935.1"/>
    <property type="molecule type" value="Genomic_DNA"/>
</dbReference>
<gene>
    <name evidence="3" type="ORF">BCF38_1278</name>
    <name evidence="4" type="ORF">SAMN05421539_1278</name>
</gene>
<dbReference type="AlphaFoldDB" id="A0A2Y9B5Q2"/>
<keyword evidence="1" id="KW-0802">TPR repeat</keyword>
<accession>A0A2Y9B5Q2</accession>
<keyword evidence="2" id="KW-0732">Signal</keyword>
<proteinExistence type="predicted"/>
<reference evidence="6" key="1">
    <citation type="submission" date="2016-10" db="EMBL/GenBank/DDBJ databases">
        <authorList>
            <person name="Varghese N."/>
            <person name="Submissions S."/>
        </authorList>
    </citation>
    <scope>NUCLEOTIDE SEQUENCE [LARGE SCALE GENOMIC DNA]</scope>
    <source>
        <strain evidence="6">DSM 25227</strain>
    </source>
</reference>
<dbReference type="Gene3D" id="1.25.40.10">
    <property type="entry name" value="Tetratricopeptide repeat domain"/>
    <property type="match status" value="1"/>
</dbReference>
<dbReference type="Proteomes" id="UP000245839">
    <property type="component" value="Unassembled WGS sequence"/>
</dbReference>
<dbReference type="EMBL" id="UETC01000027">
    <property type="protein sequence ID" value="SSA51914.1"/>
    <property type="molecule type" value="Genomic_DNA"/>
</dbReference>
<feature type="signal peptide" evidence="2">
    <location>
        <begin position="1"/>
        <end position="21"/>
    </location>
</feature>
<reference evidence="3 5" key="3">
    <citation type="submission" date="2018-03" db="EMBL/GenBank/DDBJ databases">
        <title>Genomic Encyclopedia of Archaeal and Bacterial Type Strains, Phase II (KMG-II): from individual species to whole genera.</title>
        <authorList>
            <person name="Goeker M."/>
        </authorList>
    </citation>
    <scope>NUCLEOTIDE SEQUENCE [LARGE SCALE GENOMIC DNA]</scope>
    <source>
        <strain evidence="3 5">DSM 25227</strain>
    </source>
</reference>
<dbReference type="InterPro" id="IPR011990">
    <property type="entry name" value="TPR-like_helical_dom_sf"/>
</dbReference>
<dbReference type="Pfam" id="PF13181">
    <property type="entry name" value="TPR_8"/>
    <property type="match status" value="1"/>
</dbReference>
<dbReference type="PANTHER" id="PTHR45588">
    <property type="entry name" value="TPR DOMAIN-CONTAINING PROTEIN"/>
    <property type="match status" value="1"/>
</dbReference>
<feature type="chain" id="PRO_5044071924" evidence="2">
    <location>
        <begin position="22"/>
        <end position="496"/>
    </location>
</feature>
<protein>
    <submittedName>
        <fullName evidence="3">Tetratricopeptide repeat protein</fullName>
    </submittedName>
    <submittedName>
        <fullName evidence="4">Tetratricopeptide repeat-containing protein</fullName>
    </submittedName>
</protein>
<reference evidence="4" key="2">
    <citation type="submission" date="2016-10" db="EMBL/GenBank/DDBJ databases">
        <authorList>
            <person name="Cai Z."/>
        </authorList>
    </citation>
    <scope>NUCLEOTIDE SEQUENCE [LARGE SCALE GENOMIC DNA]</scope>
    <source>
        <strain evidence="4">DSM 25227</strain>
    </source>
</reference>
<evidence type="ECO:0000313" key="5">
    <source>
        <dbReference type="Proteomes" id="UP000245839"/>
    </source>
</evidence>
<dbReference type="OrthoDB" id="9778494at2"/>
<evidence type="ECO:0000313" key="6">
    <source>
        <dbReference type="Proteomes" id="UP000251571"/>
    </source>
</evidence>
<dbReference type="SUPFAM" id="SSF48452">
    <property type="entry name" value="TPR-like"/>
    <property type="match status" value="2"/>
</dbReference>
<evidence type="ECO:0000313" key="3">
    <source>
        <dbReference type="EMBL" id="PWJ09935.1"/>
    </source>
</evidence>
<name>A0A2Y9B5Q2_9RHOB</name>
<keyword evidence="5" id="KW-1185">Reference proteome</keyword>
<evidence type="ECO:0000313" key="4">
    <source>
        <dbReference type="EMBL" id="SSA51914.1"/>
    </source>
</evidence>
<dbReference type="PROSITE" id="PS50005">
    <property type="entry name" value="TPR"/>
    <property type="match status" value="1"/>
</dbReference>
<dbReference type="PANTHER" id="PTHR45588:SF1">
    <property type="entry name" value="WW DOMAIN-CONTAINING PROTEIN"/>
    <property type="match status" value="1"/>
</dbReference>
<sequence length="496" mass="52978">MSPLTRIASLLLCGVAGSALAQTTDPADLGEVSFETSCSEAGAAFERGLLLLHHMMYRQSATAFHEAAAADPDCAMAEWGIAMTKFHPLWPGGPTPEETVAGRAAADRLAGMDAGSDREAAYIGAVLAFYEGEDTPYRERLANWAAKQRAIADAHPDDPDAQAFASLAQLTAAPRGAEAVPDLIEAGERMDALREDAPGHPGAYHYAIHAYDHPALADRGLEVARAYLTIAPDVPHALHMPSHIFTRLGLWEESIDLNKRSAQAVLRQSGGDVIVDHYPHAIDYAVYAHLQLGQVEAAREILAAMEAYVNLEDIFGTAYAAAAAPSRIPLEEGDWATAARLPSVLHPAVTWERYPQAVAIRWFAKGLGAARSGDVAAAEDALGELAKIGKVLEERNAGYWLALLDAQRKGIEAWIAFDAGDREAATALMREAADIEDRVGKAPVTPGHVLPARELLGDLLAEIGDTGAAVEAYEAVLRMSPNRRRSLEGLGRLAGQ</sequence>
<evidence type="ECO:0000256" key="2">
    <source>
        <dbReference type="SAM" id="SignalP"/>
    </source>
</evidence>
<evidence type="ECO:0000256" key="1">
    <source>
        <dbReference type="PROSITE-ProRule" id="PRU00339"/>
    </source>
</evidence>
<dbReference type="Proteomes" id="UP000251571">
    <property type="component" value="Unassembled WGS sequence"/>
</dbReference>
<feature type="repeat" description="TPR" evidence="1">
    <location>
        <begin position="450"/>
        <end position="483"/>
    </location>
</feature>
<organism evidence="4 6">
    <name type="scientific">Jannaschia seohaensis</name>
    <dbReference type="NCBI Taxonomy" id="475081"/>
    <lineage>
        <taxon>Bacteria</taxon>
        <taxon>Pseudomonadati</taxon>
        <taxon>Pseudomonadota</taxon>
        <taxon>Alphaproteobacteria</taxon>
        <taxon>Rhodobacterales</taxon>
        <taxon>Roseobacteraceae</taxon>
        <taxon>Jannaschia</taxon>
    </lineage>
</organism>